<name>A0A7C3MK59_DICTH</name>
<dbReference type="PANTHER" id="PTHR34580">
    <property type="match status" value="1"/>
</dbReference>
<proteinExistence type="predicted"/>
<sequence length="334" mass="40141">MKRTLKISSRKVFARISLILKYLSERDNISLKDIKRRLKEDLELSVSDRTIKRDIRTLREDLGFKILYSRKKDGYYFEKKPEFFFPKLTEGEIFTLIITANLINQFKNTPLEKDFESLQKKLEAILTDKVVISSERLRMALSIPFNFIKPKVDIKDTFEKIFRAITQKNRILIKYHTISSDEVKERKVDPYHIYNYEGIWYFCGFCHLRNEIRDFALDRIESVKILKEKFEMPKDFNFYEYIKSAFRIYKGNATTIKIKFDSYQARWIRERIWHESQKIEELNDGSIIYEVTANEEEIKRWVIGYGAHAEVLEPKSLRDSIKEELKKMIEIYNI</sequence>
<evidence type="ECO:0000313" key="4">
    <source>
        <dbReference type="EMBL" id="HFX14374.1"/>
    </source>
</evidence>
<dbReference type="InterPro" id="IPR013196">
    <property type="entry name" value="HTH_11"/>
</dbReference>
<feature type="domain" description="Helix-turn-helix type 11" evidence="1">
    <location>
        <begin position="15"/>
        <end position="75"/>
    </location>
</feature>
<feature type="domain" description="WCX" evidence="3">
    <location>
        <begin position="254"/>
        <end position="328"/>
    </location>
</feature>
<evidence type="ECO:0000259" key="3">
    <source>
        <dbReference type="Pfam" id="PF25583"/>
    </source>
</evidence>
<dbReference type="Pfam" id="PF13280">
    <property type="entry name" value="WYL"/>
    <property type="match status" value="1"/>
</dbReference>
<dbReference type="Pfam" id="PF08279">
    <property type="entry name" value="HTH_11"/>
    <property type="match status" value="1"/>
</dbReference>
<dbReference type="Gene3D" id="1.10.10.10">
    <property type="entry name" value="Winged helix-like DNA-binding domain superfamily/Winged helix DNA-binding domain"/>
    <property type="match status" value="1"/>
</dbReference>
<protein>
    <submittedName>
        <fullName evidence="4">Transcriptional regulator</fullName>
    </submittedName>
</protein>
<feature type="domain" description="WYL" evidence="2">
    <location>
        <begin position="157"/>
        <end position="225"/>
    </location>
</feature>
<dbReference type="PROSITE" id="PS52050">
    <property type="entry name" value="WYL"/>
    <property type="match status" value="1"/>
</dbReference>
<dbReference type="EMBL" id="DTIN01000044">
    <property type="protein sequence ID" value="HFX14374.1"/>
    <property type="molecule type" value="Genomic_DNA"/>
</dbReference>
<dbReference type="InterPro" id="IPR026881">
    <property type="entry name" value="WYL_dom"/>
</dbReference>
<comment type="caution">
    <text evidence="4">The sequence shown here is derived from an EMBL/GenBank/DDBJ whole genome shotgun (WGS) entry which is preliminary data.</text>
</comment>
<dbReference type="InterPro" id="IPR051534">
    <property type="entry name" value="CBASS_pafABC_assoc_protein"/>
</dbReference>
<dbReference type="PIRSF" id="PIRSF016838">
    <property type="entry name" value="PafC"/>
    <property type="match status" value="1"/>
</dbReference>
<accession>A0A7C3MK59</accession>
<evidence type="ECO:0000259" key="1">
    <source>
        <dbReference type="Pfam" id="PF08279"/>
    </source>
</evidence>
<reference evidence="4" key="1">
    <citation type="journal article" date="2020" name="mSystems">
        <title>Genome- and Community-Level Interaction Insights into Carbon Utilization and Element Cycling Functions of Hydrothermarchaeota in Hydrothermal Sediment.</title>
        <authorList>
            <person name="Zhou Z."/>
            <person name="Liu Y."/>
            <person name="Xu W."/>
            <person name="Pan J."/>
            <person name="Luo Z.H."/>
            <person name="Li M."/>
        </authorList>
    </citation>
    <scope>NUCLEOTIDE SEQUENCE [LARGE SCALE GENOMIC DNA]</scope>
    <source>
        <strain evidence="4">SpSt-81</strain>
    </source>
</reference>
<dbReference type="InterPro" id="IPR036388">
    <property type="entry name" value="WH-like_DNA-bd_sf"/>
</dbReference>
<evidence type="ECO:0000259" key="2">
    <source>
        <dbReference type="Pfam" id="PF13280"/>
    </source>
</evidence>
<dbReference type="Pfam" id="PF25583">
    <property type="entry name" value="WCX"/>
    <property type="match status" value="1"/>
</dbReference>
<gene>
    <name evidence="4" type="ORF">ENW00_09595</name>
</gene>
<dbReference type="InterPro" id="IPR057727">
    <property type="entry name" value="WCX_dom"/>
</dbReference>
<organism evidence="4">
    <name type="scientific">Dictyoglomus thermophilum</name>
    <dbReference type="NCBI Taxonomy" id="14"/>
    <lineage>
        <taxon>Bacteria</taxon>
        <taxon>Pseudomonadati</taxon>
        <taxon>Dictyoglomota</taxon>
        <taxon>Dictyoglomia</taxon>
        <taxon>Dictyoglomales</taxon>
        <taxon>Dictyoglomaceae</taxon>
        <taxon>Dictyoglomus</taxon>
    </lineage>
</organism>
<dbReference type="AlphaFoldDB" id="A0A7C3MK59"/>
<dbReference type="PANTHER" id="PTHR34580:SF9">
    <property type="entry name" value="SLL5097 PROTEIN"/>
    <property type="match status" value="1"/>
</dbReference>
<dbReference type="InterPro" id="IPR028349">
    <property type="entry name" value="PafC-like"/>
</dbReference>